<keyword evidence="1" id="KW-0812">Transmembrane</keyword>
<dbReference type="SUPFAM" id="SSF53335">
    <property type="entry name" value="S-adenosyl-L-methionine-dependent methyltransferases"/>
    <property type="match status" value="1"/>
</dbReference>
<dbReference type="PANTHER" id="PTHR43861">
    <property type="entry name" value="TRANS-ACONITATE 2-METHYLTRANSFERASE-RELATED"/>
    <property type="match status" value="1"/>
</dbReference>
<dbReference type="EMBL" id="PVTR01000002">
    <property type="protein sequence ID" value="PRY89878.1"/>
    <property type="molecule type" value="Genomic_DNA"/>
</dbReference>
<reference evidence="2 3" key="1">
    <citation type="submission" date="2018-03" db="EMBL/GenBank/DDBJ databases">
        <title>Genomic Encyclopedia of Archaeal and Bacterial Type Strains, Phase II (KMG-II): from individual species to whole genera.</title>
        <authorList>
            <person name="Goeker M."/>
        </authorList>
    </citation>
    <scope>NUCLEOTIDE SEQUENCE [LARGE SCALE GENOMIC DNA]</scope>
    <source>
        <strain evidence="2 3">DSM 27929</strain>
    </source>
</reference>
<dbReference type="Gene3D" id="3.40.50.150">
    <property type="entry name" value="Vaccinia Virus protein VP39"/>
    <property type="match status" value="1"/>
</dbReference>
<dbReference type="GO" id="GO:0008168">
    <property type="term" value="F:methyltransferase activity"/>
    <property type="evidence" value="ECO:0007669"/>
    <property type="project" value="UniProtKB-KW"/>
</dbReference>
<proteinExistence type="predicted"/>
<keyword evidence="3" id="KW-1185">Reference proteome</keyword>
<evidence type="ECO:0000313" key="2">
    <source>
        <dbReference type="EMBL" id="PRY89878.1"/>
    </source>
</evidence>
<keyword evidence="1" id="KW-1133">Transmembrane helix</keyword>
<dbReference type="Pfam" id="PF13489">
    <property type="entry name" value="Methyltransf_23"/>
    <property type="match status" value="1"/>
</dbReference>
<comment type="caution">
    <text evidence="2">The sequence shown here is derived from an EMBL/GenBank/DDBJ whole genome shotgun (WGS) entry which is preliminary data.</text>
</comment>
<keyword evidence="2" id="KW-0489">Methyltransferase</keyword>
<sequence>MRQLVCPLCHTPAPKKTKDQDLVNCLQCRLTWLYLDQEVDQESLYQDEVYQVVDNRKSVFEKIIFREAKKVIQTLQKLSTSPIERCLDFGSGKGQFLLQAKKSGWKGVGVETSIPRANFAREKYGLEVQSEFYQGGKIAGGNYDVITLFHVLEHLPNPLPLLEGLCQENLKKNGILVIEVPNLGSWQYGLAGKSWMHLDIPKHLSHWREKQVLNQVENLGFKHLKTQYFSIHLGVLGMLRALMGKTGYTGNIILELKNKKKLSILLRIALILPFAFFLESLSVVFRKGGVFRVYFKKI</sequence>
<dbReference type="AlphaFoldDB" id="A0A2T0WT72"/>
<dbReference type="Proteomes" id="UP000238157">
    <property type="component" value="Unassembled WGS sequence"/>
</dbReference>
<dbReference type="GO" id="GO:0032259">
    <property type="term" value="P:methylation"/>
    <property type="evidence" value="ECO:0007669"/>
    <property type="project" value="UniProtKB-KW"/>
</dbReference>
<keyword evidence="1" id="KW-0472">Membrane</keyword>
<gene>
    <name evidence="2" type="ORF">CLW00_102354</name>
</gene>
<organism evidence="2 3">
    <name type="scientific">Mongoliibacter ruber</name>
    <dbReference type="NCBI Taxonomy" id="1750599"/>
    <lineage>
        <taxon>Bacteria</taxon>
        <taxon>Pseudomonadati</taxon>
        <taxon>Bacteroidota</taxon>
        <taxon>Cytophagia</taxon>
        <taxon>Cytophagales</taxon>
        <taxon>Cyclobacteriaceae</taxon>
        <taxon>Mongoliibacter</taxon>
    </lineage>
</organism>
<keyword evidence="2" id="KW-0808">Transferase</keyword>
<evidence type="ECO:0000313" key="3">
    <source>
        <dbReference type="Proteomes" id="UP000238157"/>
    </source>
</evidence>
<feature type="transmembrane region" description="Helical" evidence="1">
    <location>
        <begin position="264"/>
        <end position="285"/>
    </location>
</feature>
<accession>A0A2T0WT72</accession>
<evidence type="ECO:0000256" key="1">
    <source>
        <dbReference type="SAM" id="Phobius"/>
    </source>
</evidence>
<dbReference type="OrthoDB" id="2370471at2"/>
<dbReference type="CDD" id="cd02440">
    <property type="entry name" value="AdoMet_MTases"/>
    <property type="match status" value="1"/>
</dbReference>
<dbReference type="RefSeq" id="WP_106132554.1">
    <property type="nucleotide sequence ID" value="NZ_PVTR01000002.1"/>
</dbReference>
<dbReference type="InterPro" id="IPR029063">
    <property type="entry name" value="SAM-dependent_MTases_sf"/>
</dbReference>
<protein>
    <submittedName>
        <fullName evidence="2">Methyltransferase family protein</fullName>
    </submittedName>
</protein>
<name>A0A2T0WT72_9BACT</name>